<dbReference type="HAMAP" id="MF_00083">
    <property type="entry name" value="Pept_tRNA_hydro_bact"/>
    <property type="match status" value="1"/>
</dbReference>
<keyword evidence="4" id="KW-0694">RNA-binding</keyword>
<evidence type="ECO:0000256" key="4">
    <source>
        <dbReference type="ARBA" id="ARBA00022884"/>
    </source>
</evidence>
<evidence type="ECO:0000256" key="5">
    <source>
        <dbReference type="ARBA" id="ARBA00038063"/>
    </source>
</evidence>
<sequence length="194" mass="21741">MNNLLIVGLGNPGKEYQKTRHNAGADFVNLLTKKLEINLKKEDKFFGLYSYKKIGTFKIHFSIPGVYMNESGRSVRKIKDYFNLQTSDLLVVHDELDLPIGKIKFKESGGHGGHNGIKNIIDNLQGDSSFKRLRIGIDHPAGGGDVTNYVLSKANTTERNALDKAMKKALPVMDLVFEGKWQEALLELHTAERI</sequence>
<organism evidence="6">
    <name type="scientific">marine metagenome</name>
    <dbReference type="NCBI Taxonomy" id="408172"/>
    <lineage>
        <taxon>unclassified sequences</taxon>
        <taxon>metagenomes</taxon>
        <taxon>ecological metagenomes</taxon>
    </lineage>
</organism>
<keyword evidence="3" id="KW-0378">Hydrolase</keyword>
<dbReference type="SUPFAM" id="SSF53178">
    <property type="entry name" value="Peptidyl-tRNA hydrolase-like"/>
    <property type="match status" value="1"/>
</dbReference>
<dbReference type="FunFam" id="3.40.50.1470:FF:000001">
    <property type="entry name" value="Peptidyl-tRNA hydrolase"/>
    <property type="match status" value="1"/>
</dbReference>
<evidence type="ECO:0000256" key="1">
    <source>
        <dbReference type="ARBA" id="ARBA00013260"/>
    </source>
</evidence>
<proteinExistence type="inferred from homology"/>
<evidence type="ECO:0000256" key="2">
    <source>
        <dbReference type="ARBA" id="ARBA00022555"/>
    </source>
</evidence>
<dbReference type="CDD" id="cd00462">
    <property type="entry name" value="PTH"/>
    <property type="match status" value="1"/>
</dbReference>
<dbReference type="EMBL" id="UINC01021188">
    <property type="protein sequence ID" value="SVA88211.1"/>
    <property type="molecule type" value="Genomic_DNA"/>
</dbReference>
<dbReference type="GO" id="GO:0004045">
    <property type="term" value="F:peptidyl-tRNA hydrolase activity"/>
    <property type="evidence" value="ECO:0007669"/>
    <property type="project" value="UniProtKB-EC"/>
</dbReference>
<dbReference type="Pfam" id="PF01195">
    <property type="entry name" value="Pept_tRNA_hydro"/>
    <property type="match status" value="1"/>
</dbReference>
<accession>A0A381ZGT9</accession>
<dbReference type="PANTHER" id="PTHR17224:SF1">
    <property type="entry name" value="PEPTIDYL-TRNA HYDROLASE"/>
    <property type="match status" value="1"/>
</dbReference>
<dbReference type="NCBIfam" id="TIGR00447">
    <property type="entry name" value="pth"/>
    <property type="match status" value="1"/>
</dbReference>
<keyword evidence="2" id="KW-0820">tRNA-binding</keyword>
<reference evidence="6" key="1">
    <citation type="submission" date="2018-05" db="EMBL/GenBank/DDBJ databases">
        <authorList>
            <person name="Lanie J.A."/>
            <person name="Ng W.-L."/>
            <person name="Kazmierczak K.M."/>
            <person name="Andrzejewski T.M."/>
            <person name="Davidsen T.M."/>
            <person name="Wayne K.J."/>
            <person name="Tettelin H."/>
            <person name="Glass J.I."/>
            <person name="Rusch D."/>
            <person name="Podicherti R."/>
            <person name="Tsui H.-C.T."/>
            <person name="Winkler M.E."/>
        </authorList>
    </citation>
    <scope>NUCLEOTIDE SEQUENCE</scope>
</reference>
<name>A0A381ZGT9_9ZZZZ</name>
<dbReference type="PROSITE" id="PS01195">
    <property type="entry name" value="PEPT_TRNA_HYDROL_1"/>
    <property type="match status" value="1"/>
</dbReference>
<gene>
    <name evidence="6" type="ORF">METZ01_LOCUS141065</name>
</gene>
<dbReference type="EC" id="3.1.1.29" evidence="1"/>
<evidence type="ECO:0000313" key="6">
    <source>
        <dbReference type="EMBL" id="SVA88211.1"/>
    </source>
</evidence>
<dbReference type="InterPro" id="IPR036416">
    <property type="entry name" value="Pept_tRNA_hydro_sf"/>
</dbReference>
<dbReference type="GO" id="GO:0000049">
    <property type="term" value="F:tRNA binding"/>
    <property type="evidence" value="ECO:0007669"/>
    <property type="project" value="UniProtKB-KW"/>
</dbReference>
<protein>
    <recommendedName>
        <fullName evidence="1">peptidyl-tRNA hydrolase</fullName>
        <ecNumber evidence="1">3.1.1.29</ecNumber>
    </recommendedName>
</protein>
<dbReference type="InterPro" id="IPR018171">
    <property type="entry name" value="Pept_tRNA_hydro_CS"/>
</dbReference>
<dbReference type="InterPro" id="IPR001328">
    <property type="entry name" value="Pept_tRNA_hydro"/>
</dbReference>
<evidence type="ECO:0000256" key="3">
    <source>
        <dbReference type="ARBA" id="ARBA00022801"/>
    </source>
</evidence>
<dbReference type="Gene3D" id="3.40.50.1470">
    <property type="entry name" value="Peptidyl-tRNA hydrolase"/>
    <property type="match status" value="1"/>
</dbReference>
<dbReference type="PANTHER" id="PTHR17224">
    <property type="entry name" value="PEPTIDYL-TRNA HYDROLASE"/>
    <property type="match status" value="1"/>
</dbReference>
<comment type="similarity">
    <text evidence="5">Belongs to the PTH family.</text>
</comment>
<dbReference type="PROSITE" id="PS01196">
    <property type="entry name" value="PEPT_TRNA_HYDROL_2"/>
    <property type="match status" value="1"/>
</dbReference>
<dbReference type="AlphaFoldDB" id="A0A381ZGT9"/>